<evidence type="ECO:0000313" key="2">
    <source>
        <dbReference type="EMBL" id="AIR96449.1"/>
    </source>
</evidence>
<dbReference type="STRING" id="1907.SGLAU_02105"/>
<name>A0A089X5Y5_STRGA</name>
<reference evidence="3" key="1">
    <citation type="journal article" date="2015" name="J. Biotechnol.">
        <title>Complete genome sequence of the actinobacterium Streptomyces glaucescens GLA.O (DSM 40922) consisting of a linear chromosome and one linear plasmid.</title>
        <authorList>
            <person name="Ortseifen V."/>
            <person name="Winkler A."/>
            <person name="Albersmeier A."/>
            <person name="Wendler S."/>
            <person name="Puhler A."/>
            <person name="Kalinowski J."/>
            <person name="Ruckert C."/>
        </authorList>
    </citation>
    <scope>NUCLEOTIDE SEQUENCE [LARGE SCALE GENOMIC DNA]</scope>
    <source>
        <strain evidence="3">DSM 40922 / GLA O</strain>
    </source>
</reference>
<organism evidence="2 3">
    <name type="scientific">Streptomyces glaucescens</name>
    <dbReference type="NCBI Taxonomy" id="1907"/>
    <lineage>
        <taxon>Bacteria</taxon>
        <taxon>Bacillati</taxon>
        <taxon>Actinomycetota</taxon>
        <taxon>Actinomycetes</taxon>
        <taxon>Kitasatosporales</taxon>
        <taxon>Streptomycetaceae</taxon>
        <taxon>Streptomyces</taxon>
    </lineage>
</organism>
<dbReference type="Proteomes" id="UP000029482">
    <property type="component" value="Chromosome"/>
</dbReference>
<keyword evidence="3" id="KW-1185">Reference proteome</keyword>
<sequence length="86" mass="9293">MRAEGSLSAGRSGAPRIRVTTERTRPVRRTAGEGARIPIYEELVRERGDAVAEARTAAERIRLQAARLLGGQRAVRPLARAGESAD</sequence>
<evidence type="ECO:0000256" key="1">
    <source>
        <dbReference type="SAM" id="MobiDB-lite"/>
    </source>
</evidence>
<dbReference type="EMBL" id="CP009438">
    <property type="protein sequence ID" value="AIR96449.1"/>
    <property type="molecule type" value="Genomic_DNA"/>
</dbReference>
<dbReference type="AlphaFoldDB" id="A0A089X5Y5"/>
<feature type="region of interest" description="Disordered" evidence="1">
    <location>
        <begin position="1"/>
        <end position="30"/>
    </location>
</feature>
<gene>
    <name evidence="2" type="ORF">SGLAU_02105</name>
</gene>
<proteinExistence type="predicted"/>
<accession>A0A089X5Y5</accession>
<evidence type="ECO:0000313" key="3">
    <source>
        <dbReference type="Proteomes" id="UP000029482"/>
    </source>
</evidence>
<dbReference type="HOGENOM" id="CLU_2496557_0_0_11"/>
<protein>
    <submittedName>
        <fullName evidence="2">Uncharacterized protein</fullName>
    </submittedName>
</protein>
<dbReference type="KEGG" id="sgu:SGLAU_02105"/>